<dbReference type="Pfam" id="PF18962">
    <property type="entry name" value="Por_Secre_tail"/>
    <property type="match status" value="1"/>
</dbReference>
<dbReference type="InterPro" id="IPR006047">
    <property type="entry name" value="GH13_cat_dom"/>
</dbReference>
<dbReference type="AlphaFoldDB" id="A0A1M6AG24"/>
<dbReference type="Proteomes" id="UP000184050">
    <property type="component" value="Unassembled WGS sequence"/>
</dbReference>
<dbReference type="PANTHER" id="PTHR43002">
    <property type="entry name" value="GLYCOGEN DEBRANCHING ENZYME"/>
    <property type="match status" value="1"/>
</dbReference>
<reference evidence="4 5" key="1">
    <citation type="submission" date="2016-11" db="EMBL/GenBank/DDBJ databases">
        <authorList>
            <person name="Jaros S."/>
            <person name="Januszkiewicz K."/>
            <person name="Wedrychowicz H."/>
        </authorList>
    </citation>
    <scope>NUCLEOTIDE SEQUENCE [LARGE SCALE GENOMIC DNA]</scope>
    <source>
        <strain evidence="4 5">DSM 27063</strain>
    </source>
</reference>
<dbReference type="RefSeq" id="WP_073164373.1">
    <property type="nucleotide sequence ID" value="NZ_FQZE01000001.1"/>
</dbReference>
<comment type="similarity">
    <text evidence="1">Belongs to the glycosyl hydrolase 13 family.</text>
</comment>
<dbReference type="CDD" id="cd11350">
    <property type="entry name" value="AmyAc_4"/>
    <property type="match status" value="1"/>
</dbReference>
<dbReference type="InterPro" id="IPR014756">
    <property type="entry name" value="Ig_E-set"/>
</dbReference>
<dbReference type="Pfam" id="PF00128">
    <property type="entry name" value="Alpha-amylase"/>
    <property type="match status" value="1"/>
</dbReference>
<dbReference type="SUPFAM" id="SSF51445">
    <property type="entry name" value="(Trans)glycosidases"/>
    <property type="match status" value="1"/>
</dbReference>
<evidence type="ECO:0000313" key="4">
    <source>
        <dbReference type="EMBL" id="SHI35248.1"/>
    </source>
</evidence>
<protein>
    <submittedName>
        <fullName evidence="4">Por secretion system C-terminal sorting domain-containing protein</fullName>
    </submittedName>
</protein>
<dbReference type="OrthoDB" id="9761875at2"/>
<sequence>MNQLKYFFLTLMLAIPLFVEAQVTTEPELPVASQSVTITFNSAEESRLGYYTGDLYAHTGVFIEDSTGWQHVIGDWGVNAEQPQLTHLGSGIYELEITPNINSFYSVKEGEKVLRMAFVFRKENPTQHSDQTDDLFVNVYEEGLVVNISQPTDGRILPLEQPVTVSASSSQEADLTLFLNQTLLAENTGTQISANYTFVESGNYWLIAEAVADEETDRDSVSVYIREVTVAESKPAAYRKGINYPDDTSAALVLWAPQKEFVFVLGDFNNWQPASEFQMKKDGNFFWLEIPNLEAGKEYAFQYLIDGEIRIADPYTEKILDPWNDQYIESETYPDLMAYPEGKTEGIASVLQPGQEEFNWQVIDFQPPAKEKMVIYELLIRDFTEEHSYKAVREKLDYLEDLNINVLELMPVNEFEGNESWGYNPSFYFAPDKYYGPKNELKKLIDECHQRGIAVVIDMVLNHSYGQSPFVQMYMDNWTITPDNPWYNEMSNFDNPNLRWGYDFNHESEATKELVDSVNSFWMNEYKIDGFRFDFTKGFSNTPYSESSWGSEYDAARIANLKRMTDEIKSRKEDAIVIFEHLAYNSEEKELADHGILMWGNMHGRYLQAARGNVLESDLSEAIYSERNWNGPNLVSYPESHDEQRIMYQIKLDGFSSGDYNIKNQQTALDRIELNALFHLLLPGPKMIWQFGERGYDLSINRCEDGIGNDCRLDPKPPYWHYLNNSNRTDLFRVMAKLNHLKQTYPVFSSTDFQHDLSGTVKSYVYADENNYVLAVGNFGIEEEETEITFPTTGKWHRFFTKDSVQIENTIQLLTLAPGEYRLYSTQKLAQPDISTENAAKKFQKENISIYPNPAEDVVTVSSEKPIFKIEIYSVSGKLMKQMNKPGSQLKVSIGDYTSGIYFVHIFQGKNRITKKLVVK</sequence>
<accession>A0A1M6AG24</accession>
<evidence type="ECO:0000256" key="1">
    <source>
        <dbReference type="ARBA" id="ARBA00008061"/>
    </source>
</evidence>
<dbReference type="EMBL" id="FQZE01000001">
    <property type="protein sequence ID" value="SHI35248.1"/>
    <property type="molecule type" value="Genomic_DNA"/>
</dbReference>
<keyword evidence="2" id="KW-0732">Signal</keyword>
<proteinExistence type="inferred from homology"/>
<dbReference type="GO" id="GO:0004553">
    <property type="term" value="F:hydrolase activity, hydrolyzing O-glycosyl compounds"/>
    <property type="evidence" value="ECO:0007669"/>
    <property type="project" value="InterPro"/>
</dbReference>
<dbReference type="InterPro" id="IPR004193">
    <property type="entry name" value="Glyco_hydro_13_N"/>
</dbReference>
<feature type="domain" description="Glycosyl hydrolase family 13 catalytic" evidence="3">
    <location>
        <begin position="377"/>
        <end position="742"/>
    </location>
</feature>
<organism evidence="4 5">
    <name type="scientific">Tangfeifania diversioriginum</name>
    <dbReference type="NCBI Taxonomy" id="1168035"/>
    <lineage>
        <taxon>Bacteria</taxon>
        <taxon>Pseudomonadati</taxon>
        <taxon>Bacteroidota</taxon>
        <taxon>Bacteroidia</taxon>
        <taxon>Marinilabiliales</taxon>
        <taxon>Prolixibacteraceae</taxon>
        <taxon>Tangfeifania</taxon>
    </lineage>
</organism>
<feature type="chain" id="PRO_5012657856" evidence="2">
    <location>
        <begin position="22"/>
        <end position="920"/>
    </location>
</feature>
<dbReference type="SMART" id="SM00642">
    <property type="entry name" value="Aamy"/>
    <property type="match status" value="1"/>
</dbReference>
<gene>
    <name evidence="4" type="ORF">SAMN05444280_101187</name>
</gene>
<feature type="signal peptide" evidence="2">
    <location>
        <begin position="1"/>
        <end position="21"/>
    </location>
</feature>
<dbReference type="InterPro" id="IPR026444">
    <property type="entry name" value="Secre_tail"/>
</dbReference>
<dbReference type="Gene3D" id="2.60.40.10">
    <property type="entry name" value="Immunoglobulins"/>
    <property type="match status" value="2"/>
</dbReference>
<evidence type="ECO:0000313" key="5">
    <source>
        <dbReference type="Proteomes" id="UP000184050"/>
    </source>
</evidence>
<dbReference type="InterPro" id="IPR013783">
    <property type="entry name" value="Ig-like_fold"/>
</dbReference>
<dbReference type="GO" id="GO:0005975">
    <property type="term" value="P:carbohydrate metabolic process"/>
    <property type="evidence" value="ECO:0007669"/>
    <property type="project" value="InterPro"/>
</dbReference>
<name>A0A1M6AG24_9BACT</name>
<dbReference type="SUPFAM" id="SSF81296">
    <property type="entry name" value="E set domains"/>
    <property type="match status" value="1"/>
</dbReference>
<dbReference type="Gene3D" id="3.20.20.80">
    <property type="entry name" value="Glycosidases"/>
    <property type="match status" value="1"/>
</dbReference>
<dbReference type="NCBIfam" id="TIGR04183">
    <property type="entry name" value="Por_Secre_tail"/>
    <property type="match status" value="1"/>
</dbReference>
<evidence type="ECO:0000259" key="3">
    <source>
        <dbReference type="SMART" id="SM00642"/>
    </source>
</evidence>
<keyword evidence="5" id="KW-1185">Reference proteome</keyword>
<dbReference type="Pfam" id="PF02922">
    <property type="entry name" value="CBM_48"/>
    <property type="match status" value="1"/>
</dbReference>
<evidence type="ECO:0000256" key="2">
    <source>
        <dbReference type="SAM" id="SignalP"/>
    </source>
</evidence>
<dbReference type="STRING" id="1168035.SAMN05444280_101187"/>
<dbReference type="InterPro" id="IPR017853">
    <property type="entry name" value="GH"/>
</dbReference>